<dbReference type="Pfam" id="PF00415">
    <property type="entry name" value="RCC1"/>
    <property type="match status" value="2"/>
</dbReference>
<evidence type="ECO:0000313" key="4">
    <source>
        <dbReference type="EMBL" id="AKM77943.1"/>
    </source>
</evidence>
<dbReference type="EMBL" id="CP011209">
    <property type="protein sequence ID" value="AKM77943.1"/>
    <property type="molecule type" value="Genomic_DNA"/>
</dbReference>
<dbReference type="SMART" id="SM00060">
    <property type="entry name" value="FN3"/>
    <property type="match status" value="7"/>
</dbReference>
<dbReference type="InterPro" id="IPR013783">
    <property type="entry name" value="Ig-like_fold"/>
</dbReference>
<dbReference type="GO" id="GO:0003993">
    <property type="term" value="F:acid phosphatase activity"/>
    <property type="evidence" value="ECO:0007669"/>
    <property type="project" value="InterPro"/>
</dbReference>
<dbReference type="Gene3D" id="2.60.40.10">
    <property type="entry name" value="Immunoglobulins"/>
    <property type="match status" value="4"/>
</dbReference>
<protein>
    <submittedName>
        <fullName evidence="4">Chromosome condensation regulator RCC1</fullName>
    </submittedName>
</protein>
<evidence type="ECO:0000256" key="2">
    <source>
        <dbReference type="ARBA" id="ARBA00022737"/>
    </source>
</evidence>
<dbReference type="PANTHER" id="PTHR45982:SF1">
    <property type="entry name" value="REGULATOR OF CHROMOSOME CONDENSATION"/>
    <property type="match status" value="1"/>
</dbReference>
<dbReference type="KEGG" id="pwo:UX70_C0001G0215"/>
<dbReference type="PROSITE" id="PS50012">
    <property type="entry name" value="RCC1_3"/>
    <property type="match status" value="13"/>
</dbReference>
<accession>A0A0G4AS09</accession>
<dbReference type="InterPro" id="IPR036116">
    <property type="entry name" value="FN3_sf"/>
</dbReference>
<evidence type="ECO:0000256" key="1">
    <source>
        <dbReference type="ARBA" id="ARBA00022658"/>
    </source>
</evidence>
<dbReference type="GO" id="GO:0005085">
    <property type="term" value="F:guanyl-nucleotide exchange factor activity"/>
    <property type="evidence" value="ECO:0007669"/>
    <property type="project" value="TreeGrafter"/>
</dbReference>
<dbReference type="InterPro" id="IPR009091">
    <property type="entry name" value="RCC1/BLIP-II"/>
</dbReference>
<dbReference type="SUPFAM" id="SSF49265">
    <property type="entry name" value="Fibronectin type III"/>
    <property type="match status" value="3"/>
</dbReference>
<dbReference type="GO" id="GO:0046872">
    <property type="term" value="F:metal ion binding"/>
    <property type="evidence" value="ECO:0007669"/>
    <property type="project" value="InterPro"/>
</dbReference>
<dbReference type="Gene3D" id="2.130.10.30">
    <property type="entry name" value="Regulator of chromosome condensation 1/beta-lactamase-inhibitor protein II"/>
    <property type="match status" value="4"/>
</dbReference>
<dbReference type="PATRIC" id="fig|1619007.4.peg.210"/>
<organism evidence="4 5">
    <name type="scientific">Candidatus Wolfebacteria bacterium GW2011_GWB1_47_1</name>
    <dbReference type="NCBI Taxonomy" id="1619007"/>
    <lineage>
        <taxon>Bacteria</taxon>
        <taxon>Candidatus Wolfeibacteriota</taxon>
    </lineage>
</organism>
<dbReference type="InterPro" id="IPR003961">
    <property type="entry name" value="FN3_dom"/>
</dbReference>
<reference evidence="4 5" key="1">
    <citation type="journal article" date="2015" name="Nature">
        <title>rRNA introns, odd ribosomes, and small enigmatic genomes across a large radiation of phyla.</title>
        <authorList>
            <person name="Brown C.T."/>
            <person name="Hug L.A."/>
            <person name="Thomas B.C."/>
            <person name="Sharon I."/>
            <person name="Castelle C.J."/>
            <person name="Singh A."/>
            <person name="Wilkins M.J."/>
            <person name="Williams K.H."/>
            <person name="Banfield J.F."/>
        </authorList>
    </citation>
    <scope>NUCLEOTIDE SEQUENCE [LARGE SCALE GENOMIC DNA]</scope>
</reference>
<dbReference type="Pfam" id="PF13540">
    <property type="entry name" value="RCC1_2"/>
    <property type="match status" value="4"/>
</dbReference>
<gene>
    <name evidence="4" type="ORF">UX70_C0001G0215</name>
</gene>
<dbReference type="SUPFAM" id="SSF49363">
    <property type="entry name" value="Purple acid phosphatase, N-terminal domain"/>
    <property type="match status" value="2"/>
</dbReference>
<evidence type="ECO:0000313" key="5">
    <source>
        <dbReference type="Proteomes" id="UP000035656"/>
    </source>
</evidence>
<dbReference type="GO" id="GO:0005737">
    <property type="term" value="C:cytoplasm"/>
    <property type="evidence" value="ECO:0007669"/>
    <property type="project" value="TreeGrafter"/>
</dbReference>
<dbReference type="Gene3D" id="2.60.40.380">
    <property type="entry name" value="Purple acid phosphatase-like, N-terminal"/>
    <property type="match status" value="2"/>
</dbReference>
<dbReference type="InterPro" id="IPR051553">
    <property type="entry name" value="Ran_GTPase-activating"/>
</dbReference>
<feature type="domain" description="Fibronectin type-III" evidence="3">
    <location>
        <begin position="2867"/>
        <end position="2964"/>
    </location>
</feature>
<dbReference type="InterPro" id="IPR058923">
    <property type="entry name" value="RCC1-like_dom"/>
</dbReference>
<keyword evidence="1" id="KW-0344">Guanine-nucleotide releasing factor</keyword>
<evidence type="ECO:0000259" key="3">
    <source>
        <dbReference type="PROSITE" id="PS50853"/>
    </source>
</evidence>
<dbReference type="PANTHER" id="PTHR45982">
    <property type="entry name" value="REGULATOR OF CHROMOSOME CONDENSATION"/>
    <property type="match status" value="1"/>
</dbReference>
<dbReference type="SUPFAM" id="SSF50985">
    <property type="entry name" value="RCC1/BLIP-II"/>
    <property type="match status" value="3"/>
</dbReference>
<dbReference type="PRINTS" id="PR00633">
    <property type="entry name" value="RCCNDNSATION"/>
</dbReference>
<dbReference type="InterPro" id="IPR015914">
    <property type="entry name" value="PAPs_N"/>
</dbReference>
<keyword evidence="2" id="KW-0677">Repeat</keyword>
<sequence>MQFSKRYNRMKIFKSALTVATVAVTLLSVVVGQGDFVQAATTASFSQNAWTGGATATIATESANRTGWTQFNSATLATSTALTLPLATTTITQTSDATTTASGFAYGAYTTATTTLTGSGTGTSITLTTQSVTGSITTTDDTSTVATPSQQGGWAYGANADTNLNGVSGSNSSVTLRDTSSQISVGDYHTCAVKTDGSLWCWGYNDHGQIGNGVIGGAITSPVQIIASGVTQVSAGSSHTCAVKTDGSLWCWGINGYESGYGYDLTGQLGNTIPSDQPSPVQVAGISGVVQVSAGKSQTCAVKTDGSLWCWGYNSDGQVGIGSIGGLTTSPNQIIASGVSQVTTGVYHTCAVKTDGSLWCWGNDSAGQIGNGPTTGYVMLPAPIIASGVSQVTAGFLHTCAVKTDGSLWCWGYNSNGQIGNGTTSGSVTSPVQTIASGVSQVTTGYYHTCAVKTDGSLWCWGSNGYSDAYSSILYGQLGNALEQDQLSPVQVAGISGVSQVAGGTYYTCAFKTDGSLWCWGDDSLGQVGNGATTGNITSPVQPSIQGPGPLLGSQVAGGGTHTCAIKSSDGSLWCWGSDTYGQIGNGATTGNVVSPFQVIASGVTQVATGYAHTCAVVSGSLQCWGYDSYGQVGNGATTGNVVSPFQVIASGVTQVAAGYEHTCAVVSGSLQCWGYDNYGQLGNGGTTGAITSPVTVIASGVAQVAAGTKHTCAVKTDGSLQCWGSDGAGQVGNGPATNYDMIAPVTAIASGVTQVAAGDNHTCAVVSGSLQCWGYDGWGQVGNGGTTGNITSPATVVASGVTKVATGKNHTCAVKTDGSLQCWGDDSLGQIGNGATTGAIHSPATVVASGVTQVATGYNHTCSYIDGSLWCWGDDGAGQVGNGATTGSVTAPIQPTATVDTVFVPGILVSYATSGTYTSYFDAGSAAAYTWNSFAYAGQYPSGTTFSIKVKGTTSASAPSFASGTCDSGTVSANGSITLNTTCAPSNSRYLWYQATLANGGNTAVTPSLDSVTGSVTFPGSYHPSGSFTSGVLDAGSAVANWGNLSWTNSGGQTVSMQVRTSNAADLSDAASFGTASTNTGISLSTLGAVVGHRYIQYKATLSTANTSQSPSLDDVSITYARYASTSSLLSSLYNSTSATNIMTGLSWKEDTTLPANTSVTVSLRTGASTDTLGIWTAFTNACGKITDTVTCGSSSIPASMQDGSGDQYFQYKVDLTSDGIYTPRVDDVTPTYTYNVPPTIASITAAQLASSTDANFGKIKIDFALRDTDSTTNQVIPSFEWYDGSLWATLPINQLTDAAGVAFGSPIAVGTGTDTSYSAYWDATQYAGAVSGSAFAIRFTADDADTFSNTASLTSANFAIDTIAPSGTIAINSGASYASSTAVTLNLSATDTGSSVASMRFSDNDTDWSAWESYATSKAYTLATGEGLKTVYSQFRDARNNMSVSANANILIDTIAPVISLVINDNNAFANSITVTLTVTATDAGSGASQMRTSTDEGATWSTWSAFATTSSVTIPSVDGIQGVSAQVIDGSGLISETASDTITLDTQEPTGTLVINDGSAYATSTDVVLHLSATDNNSVTQMQFSGDGTTWTSAESYATTKAYALTAGDATKTVSVRYIDIAGNLSASIDASLYLDTSAPALTESSVVINGSSATVQAASANVTVTLADVTGSPVGELIIAQLSHDGVTWYAANADGTIGAQDAYGTSFSSTSTVAWDIVLGEKTETISVRIMDTLGHGPATDSNTVSYNSAPIVTVTAAQTPDPNNADVTIEYTIADLDNIAATPSFAYSLDGESTWIPASLVTGDIASTTVSATPASFTAHWDAKTELNNVSQDDVRIRVTANDAEQLNNLGIATSTSFILDITPPTLSGGSLLINDSSEIVVTDSKDVTLRLVSLSGHPINEQIQAQFSRNGGTTWYGYVGGVATEDSWGDAFASDGVTLATTTFPWHVDSRSETITVRIRDVFGNIDEATDTNSAGYNIRPAFSSQSASVISDSTDARYGQVHVNYTILDEDTAEGVTIPGRIEPSFAYSTDNGSTWTDIATSSPSLVLESGTNGLQPIGATATVLGAYWDAKADIDGVYSNTAMIRITINDQEAIFSTATATTSAFVIDTTDPTITTARFDARTNALTFAFSDEGAFQYRFSEFANFTASSSSATNATDGQWIDANATAASSLTWTVATSSYPTIYVQVRDGSGNISQQSIVAPSAPSRIDFTDISKADLQLYKEFISWPVHGNVANSTFKHYLVERAADGITFDLLATQTTLLQAYYLDNEVASSTEYTYRIAVVDTDDDTSAYSPVLTDVPDGRGSSDSNAPLFTVAPSAPVVHSTWATITWETDEDADGIVSYNKVGDAAYGMTATEQGAGQTHSVTLSALVPDSDYVFKVASKDSNLNEGIDDNSGAGYTFHTTAGPYITQITGEGITDANALVSWHTNKTADTLVRYAVSQSFNGYKEVWGTSLPVGDASTTEDFIHTVPVTGLAAGTTYYYSVQSTDVQGNTTMDDNGGTYRTFRTTNDTFPPAISQVSTPIRTPNSVSVFWKTSEPATSQVRYGASSSTMNTYTPADATLSVYHSVNIGLDAGTALTPNTTYAFSVESRDGSGNAAVSTSTTFATTQEGEVRVVTIGGGASQSTPPEVKDTTAPTISNITIATTTAFGAIIEFDASEPSLGFLHYGKDAFTDTISHRDWTTHHKFTITGLKMGTEYKFEAEAIDKSANRMISESQTFKTKYLTQASPGLRTVEDVKQYEEEVEQTIESILPGVLPPFVEEPRITAITENTADISWKTNIKSYAVILYAKESEFDATRPNPYVGEISRTESKETDHQLTLVGLEPNTKYHFMVRSFSLPQVVGSSQDTTFTTKASRISARVINIKNTSFNVVWSTEDTASTIVEYKNVRTGEIQRKIENTLVKEHEILIDKLVPATAYEVTVFGYNEKGNLIEGGAPLTVSTVRDITAPKISNFKVDGALVPGRNDRVQTVITWVTDELSNSVIYYQEGAGQVKDGFANKEEQLDTYTNNHAIILSSLKPGTIYQMKIESTDSAGNKTTFGPRTVITPQKGESIFDVIFKNFEDTFKFLRGAGQ</sequence>
<dbReference type="InterPro" id="IPR008963">
    <property type="entry name" value="Purple_acid_Pase-like_N"/>
</dbReference>
<dbReference type="Pfam" id="PF25390">
    <property type="entry name" value="WD40_RLD"/>
    <property type="match status" value="1"/>
</dbReference>
<dbReference type="Proteomes" id="UP000035656">
    <property type="component" value="Chromosome"/>
</dbReference>
<dbReference type="STRING" id="1619007.UX70_C0001G0215"/>
<name>A0A0G4AS09_9BACT</name>
<dbReference type="PROSITE" id="PS50853">
    <property type="entry name" value="FN3"/>
    <property type="match status" value="1"/>
</dbReference>
<dbReference type="Pfam" id="PF16656">
    <property type="entry name" value="Pur_ac_phosph_N"/>
    <property type="match status" value="2"/>
</dbReference>
<dbReference type="CDD" id="cd00063">
    <property type="entry name" value="FN3"/>
    <property type="match status" value="2"/>
</dbReference>
<dbReference type="InterPro" id="IPR000408">
    <property type="entry name" value="Reg_chr_condens"/>
</dbReference>
<proteinExistence type="predicted"/>